<sequence>MGIESGSHDGRKKPFKSEYKETDYDSPTPKDGSNPFVNIMEELKLSYLTAVGKLEEFESEANEDKGTKCKKKSSFKSKLKTNRDNIPKEDMEMVTKLLKQQSEAISYKQWHETSVKLDEVLGNNEWKSIKDSDLYDYKLVEKQLNELKAARLNKDYYRMLYIIRTTWRRNFAGIDNTKLYGMCYVGTKVLIEEYLSECEKCLRELSKPDCPLNDNHTLEMLTQTRRNYGQIAITMSGGGTFGLTGIGVFAALFENSIFPKMVSGSSCGSIMSTAVCALHDNEILDLLSHLFTDKFEVFGSEDDPQSIIGSLNRFLKYGVLFDNLGLQGTVKSLFGDITFREAFNKTGRILNITVSPASIHDQPTLLNYLTAPHVMIWSAICASCSVPLIFPSSTIYEKDIKTGEQKEWCNPMVKFVDGSVNGDLPITRLSEMFNVNHVIASQVNPHILPLVRFSMECEQPRRRNSLGLMFKRLVKKTFKVTCWEISHYLDVLTEIGIFPNISTKLKQLITQPYSGDITILPEIKLDSLSSLFANPTADFFWNCIIGGARATWPQIEMIKDHCMIEFALDKAITTLRSRIITRGDTTAPKQLTLLDCKNIEIEEHDFEGPRERRESMFRERSGSLSCYHFSGESTTPYERRPSTSSMSGLNQRSPFENTLFSRGPTFISPRTPVRYSPTKGRSSRRIYSSFSSNSLHTAYRRSLEIGTSFGSTSHTRRHSAEIGKITGSDENDYRDIFK</sequence>
<feature type="short sequence motif" description="GXGXXG" evidence="4">
    <location>
        <begin position="237"/>
        <end position="242"/>
    </location>
</feature>
<dbReference type="GO" id="GO:0016042">
    <property type="term" value="P:lipid catabolic process"/>
    <property type="evidence" value="ECO:0007669"/>
    <property type="project" value="UniProtKB-UniRule"/>
</dbReference>
<dbReference type="Proteomes" id="UP000663131">
    <property type="component" value="Chromosome 8"/>
</dbReference>
<evidence type="ECO:0000256" key="3">
    <source>
        <dbReference type="ARBA" id="ARBA00023098"/>
    </source>
</evidence>
<feature type="domain" description="PNPLA" evidence="7">
    <location>
        <begin position="233"/>
        <end position="430"/>
    </location>
</feature>
<evidence type="ECO:0000256" key="1">
    <source>
        <dbReference type="ARBA" id="ARBA00022801"/>
    </source>
</evidence>
<comment type="function">
    <text evidence="5">Lipid hydrolase.</text>
</comment>
<name>A0A871R663_DEKBR</name>
<dbReference type="Pfam" id="PF01734">
    <property type="entry name" value="Patatin"/>
    <property type="match status" value="1"/>
</dbReference>
<feature type="active site" description="Proton acceptor" evidence="4">
    <location>
        <position position="417"/>
    </location>
</feature>
<reference evidence="8" key="1">
    <citation type="submission" date="2020-10" db="EMBL/GenBank/DDBJ databases">
        <authorList>
            <person name="Palmer J.M."/>
        </authorList>
    </citation>
    <scope>NUCLEOTIDE SEQUENCE</scope>
    <source>
        <strain evidence="8">UCD 2041</strain>
    </source>
</reference>
<comment type="caution">
    <text evidence="4">Lacks conserved residue(s) required for the propagation of feature annotation.</text>
</comment>
<dbReference type="RefSeq" id="XP_041137259.1">
    <property type="nucleotide sequence ID" value="XM_041279045.1"/>
</dbReference>
<evidence type="ECO:0000256" key="2">
    <source>
        <dbReference type="ARBA" id="ARBA00022963"/>
    </source>
</evidence>
<proteinExistence type="inferred from homology"/>
<dbReference type="PANTHER" id="PTHR14226">
    <property type="entry name" value="NEUROPATHY TARGET ESTERASE/SWISS CHEESE D.MELANOGASTER"/>
    <property type="match status" value="1"/>
</dbReference>
<comment type="similarity">
    <text evidence="5">Belongs to the PLPL family.</text>
</comment>
<evidence type="ECO:0000256" key="4">
    <source>
        <dbReference type="PROSITE-ProRule" id="PRU01161"/>
    </source>
</evidence>
<dbReference type="EC" id="3.1.1.-" evidence="5"/>
<evidence type="ECO:0000313" key="8">
    <source>
        <dbReference type="EMBL" id="QOU20766.1"/>
    </source>
</evidence>
<evidence type="ECO:0000259" key="7">
    <source>
        <dbReference type="PROSITE" id="PS51635"/>
    </source>
</evidence>
<accession>A0A871R663</accession>
<feature type="region of interest" description="Disordered" evidence="6">
    <location>
        <begin position="629"/>
        <end position="683"/>
    </location>
</feature>
<feature type="active site" description="Nucleophile" evidence="4">
    <location>
        <position position="266"/>
    </location>
</feature>
<dbReference type="EMBL" id="CP063136">
    <property type="protein sequence ID" value="QOU20766.1"/>
    <property type="molecule type" value="Genomic_DNA"/>
</dbReference>
<dbReference type="InterPro" id="IPR021771">
    <property type="entry name" value="Triacylglycerol_lipase_N"/>
</dbReference>
<dbReference type="InterPro" id="IPR002641">
    <property type="entry name" value="PNPLA_dom"/>
</dbReference>
<dbReference type="GeneID" id="64572405"/>
<protein>
    <recommendedName>
        <fullName evidence="5">Patatin-like phospholipase domain-containing protein</fullName>
        <ecNumber evidence="5">3.1.1.-</ecNumber>
    </recommendedName>
</protein>
<organism evidence="8 9">
    <name type="scientific">Dekkera bruxellensis</name>
    <name type="common">Brettanomyces custersii</name>
    <dbReference type="NCBI Taxonomy" id="5007"/>
    <lineage>
        <taxon>Eukaryota</taxon>
        <taxon>Fungi</taxon>
        <taxon>Dikarya</taxon>
        <taxon>Ascomycota</taxon>
        <taxon>Saccharomycotina</taxon>
        <taxon>Pichiomycetes</taxon>
        <taxon>Pichiales</taxon>
        <taxon>Pichiaceae</taxon>
        <taxon>Brettanomyces</taxon>
    </lineage>
</organism>
<reference evidence="8" key="2">
    <citation type="journal article" name="BMC Genomics">
        <title>New genome assemblies reveal patterns of domestication and adaptation across Brettanomyces (Dekkera) species.</title>
        <authorList>
            <person name="Roach M.J."/>
            <person name="Borneman A.R."/>
        </authorList>
    </citation>
    <scope>NUCLEOTIDE SEQUENCE</scope>
    <source>
        <strain evidence="8">UCD 2041</strain>
    </source>
</reference>
<dbReference type="GO" id="GO:0016020">
    <property type="term" value="C:membrane"/>
    <property type="evidence" value="ECO:0007669"/>
    <property type="project" value="UniProtKB-SubCell"/>
</dbReference>
<evidence type="ECO:0000256" key="5">
    <source>
        <dbReference type="RuleBase" id="RU362055"/>
    </source>
</evidence>
<comment type="subcellular location">
    <subcellularLocation>
        <location evidence="5">Membrane</location>
        <topology evidence="5">Single-pass membrane protein</topology>
    </subcellularLocation>
</comment>
<dbReference type="PROSITE" id="PS51635">
    <property type="entry name" value="PNPLA"/>
    <property type="match status" value="1"/>
</dbReference>
<dbReference type="OrthoDB" id="10049244at2759"/>
<feature type="short sequence motif" description="GXSXG" evidence="4">
    <location>
        <begin position="264"/>
        <end position="268"/>
    </location>
</feature>
<dbReference type="Gene3D" id="3.40.1090.10">
    <property type="entry name" value="Cytosolic phospholipase A2 catalytic domain"/>
    <property type="match status" value="2"/>
</dbReference>
<feature type="region of interest" description="Disordered" evidence="6">
    <location>
        <begin position="1"/>
        <end position="36"/>
    </location>
</feature>
<dbReference type="Pfam" id="PF11815">
    <property type="entry name" value="DUF3336"/>
    <property type="match status" value="1"/>
</dbReference>
<dbReference type="InterPro" id="IPR050301">
    <property type="entry name" value="NTE"/>
</dbReference>
<gene>
    <name evidence="8" type="ORF">BRETT_000480</name>
</gene>
<dbReference type="AlphaFoldDB" id="A0A871R663"/>
<dbReference type="GO" id="GO:0006641">
    <property type="term" value="P:triglyceride metabolic process"/>
    <property type="evidence" value="ECO:0007669"/>
    <property type="project" value="UniProtKB-ARBA"/>
</dbReference>
<evidence type="ECO:0000313" key="9">
    <source>
        <dbReference type="Proteomes" id="UP000663131"/>
    </source>
</evidence>
<feature type="compositionally biased region" description="Polar residues" evidence="6">
    <location>
        <begin position="631"/>
        <end position="660"/>
    </location>
</feature>
<keyword evidence="2 4" id="KW-0442">Lipid degradation</keyword>
<dbReference type="InterPro" id="IPR016035">
    <property type="entry name" value="Acyl_Trfase/lysoPLipase"/>
</dbReference>
<dbReference type="GO" id="GO:0004806">
    <property type="term" value="F:triacylglycerol lipase activity"/>
    <property type="evidence" value="ECO:0007669"/>
    <property type="project" value="InterPro"/>
</dbReference>
<dbReference type="KEGG" id="bbrx:BRETT_000480"/>
<dbReference type="SUPFAM" id="SSF52151">
    <property type="entry name" value="FabD/lysophospholipase-like"/>
    <property type="match status" value="1"/>
</dbReference>
<dbReference type="PANTHER" id="PTHR14226:SF10">
    <property type="entry name" value="TRIACYLGLYCEROL LIPASE 4-RELATED"/>
    <property type="match status" value="1"/>
</dbReference>
<keyword evidence="3 4" id="KW-0443">Lipid metabolism</keyword>
<evidence type="ECO:0000256" key="6">
    <source>
        <dbReference type="SAM" id="MobiDB-lite"/>
    </source>
</evidence>
<keyword evidence="1 4" id="KW-0378">Hydrolase</keyword>